<organism evidence="4 5">
    <name type="scientific">Paramecium primaurelia</name>
    <dbReference type="NCBI Taxonomy" id="5886"/>
    <lineage>
        <taxon>Eukaryota</taxon>
        <taxon>Sar</taxon>
        <taxon>Alveolata</taxon>
        <taxon>Ciliophora</taxon>
        <taxon>Intramacronucleata</taxon>
        <taxon>Oligohymenophorea</taxon>
        <taxon>Peniculida</taxon>
        <taxon>Parameciidae</taxon>
        <taxon>Paramecium</taxon>
    </lineage>
</organism>
<dbReference type="OMA" id="IHYYRGL"/>
<evidence type="ECO:0000256" key="2">
    <source>
        <dbReference type="PROSITE-ProRule" id="PRU00339"/>
    </source>
</evidence>
<accession>A0A8S1PFT8</accession>
<keyword evidence="1 2" id="KW-0802">TPR repeat</keyword>
<feature type="repeat" description="TPR" evidence="2">
    <location>
        <begin position="246"/>
        <end position="279"/>
    </location>
</feature>
<dbReference type="EMBL" id="CAJJDM010000120">
    <property type="protein sequence ID" value="CAD8102037.1"/>
    <property type="molecule type" value="Genomic_DNA"/>
</dbReference>
<dbReference type="Pfam" id="PF13414">
    <property type="entry name" value="TPR_11"/>
    <property type="match status" value="1"/>
</dbReference>
<dbReference type="SMART" id="SM00028">
    <property type="entry name" value="TPR"/>
    <property type="match status" value="15"/>
</dbReference>
<protein>
    <recommendedName>
        <fullName evidence="6">Tetratricopeptide repeat protein</fullName>
    </recommendedName>
</protein>
<evidence type="ECO:0000313" key="4">
    <source>
        <dbReference type="EMBL" id="CAD8102037.1"/>
    </source>
</evidence>
<gene>
    <name evidence="4" type="ORF">PPRIM_AZ9-3.1.T1170096</name>
</gene>
<keyword evidence="5" id="KW-1185">Reference proteome</keyword>
<feature type="region of interest" description="Disordered" evidence="3">
    <location>
        <begin position="1"/>
        <end position="28"/>
    </location>
</feature>
<feature type="repeat" description="TPR" evidence="2">
    <location>
        <begin position="348"/>
        <end position="381"/>
    </location>
</feature>
<name>A0A8S1PFT8_PARPR</name>
<feature type="repeat" description="TPR" evidence="2">
    <location>
        <begin position="419"/>
        <end position="452"/>
    </location>
</feature>
<evidence type="ECO:0000256" key="1">
    <source>
        <dbReference type="ARBA" id="ARBA00022803"/>
    </source>
</evidence>
<dbReference type="Pfam" id="PF13181">
    <property type="entry name" value="TPR_8"/>
    <property type="match status" value="1"/>
</dbReference>
<feature type="compositionally biased region" description="Basic and acidic residues" evidence="3">
    <location>
        <begin position="1"/>
        <end position="20"/>
    </location>
</feature>
<dbReference type="Pfam" id="PF13176">
    <property type="entry name" value="TPR_7"/>
    <property type="match status" value="1"/>
</dbReference>
<dbReference type="PANTHER" id="PTHR12558">
    <property type="entry name" value="CELL DIVISION CYCLE 16,23,27"/>
    <property type="match status" value="1"/>
</dbReference>
<dbReference type="Proteomes" id="UP000688137">
    <property type="component" value="Unassembled WGS sequence"/>
</dbReference>
<dbReference type="Pfam" id="PF13432">
    <property type="entry name" value="TPR_16"/>
    <property type="match status" value="2"/>
</dbReference>
<proteinExistence type="predicted"/>
<feature type="repeat" description="TPR" evidence="2">
    <location>
        <begin position="280"/>
        <end position="313"/>
    </location>
</feature>
<dbReference type="InterPro" id="IPR019734">
    <property type="entry name" value="TPR_rpt"/>
</dbReference>
<feature type="repeat" description="TPR" evidence="2">
    <location>
        <begin position="108"/>
        <end position="141"/>
    </location>
</feature>
<dbReference type="PROSITE" id="PS50293">
    <property type="entry name" value="TPR_REGION"/>
    <property type="match status" value="1"/>
</dbReference>
<evidence type="ECO:0000256" key="3">
    <source>
        <dbReference type="SAM" id="MobiDB-lite"/>
    </source>
</evidence>
<feature type="repeat" description="TPR" evidence="2">
    <location>
        <begin position="176"/>
        <end position="209"/>
    </location>
</feature>
<dbReference type="AlphaFoldDB" id="A0A8S1PFT8"/>
<feature type="repeat" description="TPR" evidence="2">
    <location>
        <begin position="555"/>
        <end position="588"/>
    </location>
</feature>
<evidence type="ECO:0000313" key="5">
    <source>
        <dbReference type="Proteomes" id="UP000688137"/>
    </source>
</evidence>
<evidence type="ECO:0008006" key="6">
    <source>
        <dbReference type="Google" id="ProtNLM"/>
    </source>
</evidence>
<sequence>MGSGATKEKKDEINEIEHHQSSQTSIGKAEGSPQIFTYKNNSQLSKAFGLLKKQQYTQAIESLDKLIEQNRNLADAQYLKGLAYLGLNDLQQALIYCKAATDIDTHHYHALAEIANIYTLERKYEEALTIFHKLVELNEKSFEGNFGIGFINLMLNNFEIADPYFKKALTIKGKDKAALLNYGHLLIGQQRFDEGLQYYEEALKVDPKYADAINAITNMYLRQKKYEQLFEFLDSAGDQSITKIKSVVLNCKSQAYYGLKQFDKSIKYCQEVLEYDPNNIDSLYGMGMCLYHNNQLHKAMTYFNQIIHQNPYDIKTLKMIIKISSTLQLNYQLSDCCDKIIQLGLGDQSIHYYRGLARMNQKEYQMAIEDFNKTLIYDSKSIIALKNKAICLTYLKEFDQAVQCYDIILKQLKDTTEKSDLFYEKGYCHLLGQQFFSAKNNFDSALQLKPKNEDLMLKIANAYRDNSNFQPATNMYDRLIKMKPKNPIFYAEKAELLNKQGNYKDAKLLYDQAISLQDDNAQFYIQRAKIRTQVQEFDEAISDYQQAIKINDQDPELLFELGQLLYMKQNFEQSVIYIQKAINLNEDVEKYHLKFAQVLQMQDLDNEAIEHLKNIIVKHSDFDNCKNLLDNLNSNPNSFREYTNVFTYIIISMFSEGMVDENQQIDRVRQESLRILQENLKNFFPNIPNIFEIIRCLMTKKFEYNLINNPKEMRRILTLLYKNKFEQQNQCIIDIIETAKRIAKLRENYLKNDDQNIDNSLQETFLQQCSEYQIGEFQCKASALAIQDSVALITGIILSYNRLIQTQQPLKNQIYDLMKNGSLNKLKQK</sequence>
<reference evidence="4" key="1">
    <citation type="submission" date="2021-01" db="EMBL/GenBank/DDBJ databases">
        <authorList>
            <consortium name="Genoscope - CEA"/>
            <person name="William W."/>
        </authorList>
    </citation>
    <scope>NUCLEOTIDE SEQUENCE</scope>
</reference>
<feature type="repeat" description="TPR" evidence="2">
    <location>
        <begin position="453"/>
        <end position="486"/>
    </location>
</feature>
<comment type="caution">
    <text evidence="4">The sequence shown here is derived from an EMBL/GenBank/DDBJ whole genome shotgun (WGS) entry which is preliminary data.</text>
</comment>
<dbReference type="Pfam" id="PF14559">
    <property type="entry name" value="TPR_19"/>
    <property type="match status" value="1"/>
</dbReference>
<feature type="repeat" description="TPR" evidence="2">
    <location>
        <begin position="521"/>
        <end position="554"/>
    </location>
</feature>
<dbReference type="PANTHER" id="PTHR12558:SF13">
    <property type="entry name" value="CELL DIVISION CYCLE PROTEIN 27 HOMOLOG"/>
    <property type="match status" value="1"/>
</dbReference>
<dbReference type="PROSITE" id="PS50005">
    <property type="entry name" value="TPR"/>
    <property type="match status" value="9"/>
</dbReference>